<evidence type="ECO:0000256" key="1">
    <source>
        <dbReference type="SAM" id="MobiDB-lite"/>
    </source>
</evidence>
<feature type="compositionally biased region" description="Basic and acidic residues" evidence="1">
    <location>
        <begin position="64"/>
        <end position="80"/>
    </location>
</feature>
<feature type="transmembrane region" description="Helical" evidence="2">
    <location>
        <begin position="6"/>
        <end position="26"/>
    </location>
</feature>
<sequence>MTGTIGNFITTILLTLACSAILFITYRHAIRPILVRRNIIPLRNLPRALSDTFLSQGRVRLGDDDNQEVRSRALEEGFRDDSDDEEAPVGDDRRRESQPSTSD</sequence>
<keyword evidence="2" id="KW-0472">Membrane</keyword>
<evidence type="ECO:0000313" key="4">
    <source>
        <dbReference type="Proteomes" id="UP001412239"/>
    </source>
</evidence>
<keyword evidence="4" id="KW-1185">Reference proteome</keyword>
<keyword evidence="2" id="KW-1133">Transmembrane helix</keyword>
<feature type="region of interest" description="Disordered" evidence="1">
    <location>
        <begin position="64"/>
        <end position="103"/>
    </location>
</feature>
<reference evidence="3" key="1">
    <citation type="submission" date="2015-10" db="EMBL/GenBank/DDBJ databases">
        <authorList>
            <person name="Regsiter A."/>
            <person name="william w."/>
        </authorList>
    </citation>
    <scope>NUCLEOTIDE SEQUENCE</scope>
    <source>
        <strain evidence="3">Montdore</strain>
    </source>
</reference>
<accession>A0A292PMK1</accession>
<dbReference type="EMBL" id="LN891115">
    <property type="protein sequence ID" value="CUS08736.1"/>
    <property type="molecule type" value="Genomic_DNA"/>
</dbReference>
<protein>
    <submittedName>
        <fullName evidence="3">Uncharacterized protein</fullName>
    </submittedName>
</protein>
<gene>
    <name evidence="3" type="ORF">GSTUAT00007151001</name>
</gene>
<dbReference type="AlphaFoldDB" id="A0A292PMK1"/>
<evidence type="ECO:0000256" key="2">
    <source>
        <dbReference type="SAM" id="Phobius"/>
    </source>
</evidence>
<dbReference type="Proteomes" id="UP001412239">
    <property type="component" value="Unassembled WGS sequence"/>
</dbReference>
<evidence type="ECO:0000313" key="3">
    <source>
        <dbReference type="EMBL" id="CUS08736.1"/>
    </source>
</evidence>
<keyword evidence="2" id="KW-0812">Transmembrane</keyword>
<organism evidence="3 4">
    <name type="scientific">Tuber aestivum</name>
    <name type="common">summer truffle</name>
    <dbReference type="NCBI Taxonomy" id="59557"/>
    <lineage>
        <taxon>Eukaryota</taxon>
        <taxon>Fungi</taxon>
        <taxon>Dikarya</taxon>
        <taxon>Ascomycota</taxon>
        <taxon>Pezizomycotina</taxon>
        <taxon>Pezizomycetes</taxon>
        <taxon>Pezizales</taxon>
        <taxon>Tuberaceae</taxon>
        <taxon>Tuber</taxon>
    </lineage>
</organism>
<name>A0A292PMK1_9PEZI</name>
<proteinExistence type="predicted"/>